<dbReference type="EMBL" id="CABFNO020001247">
    <property type="protein sequence ID" value="CAG9973904.1"/>
    <property type="molecule type" value="Genomic_DNA"/>
</dbReference>
<name>A0A9N9U2U4_9HYPO</name>
<comment type="caution">
    <text evidence="1">The sequence shown here is derived from an EMBL/GenBank/DDBJ whole genome shotgun (WGS) entry which is preliminary data.</text>
</comment>
<dbReference type="AlphaFoldDB" id="A0A9N9U2U4"/>
<organism evidence="1 2">
    <name type="scientific">Clonostachys byssicola</name>
    <dbReference type="NCBI Taxonomy" id="160290"/>
    <lineage>
        <taxon>Eukaryota</taxon>
        <taxon>Fungi</taxon>
        <taxon>Dikarya</taxon>
        <taxon>Ascomycota</taxon>
        <taxon>Pezizomycotina</taxon>
        <taxon>Sordariomycetes</taxon>
        <taxon>Hypocreomycetidae</taxon>
        <taxon>Hypocreales</taxon>
        <taxon>Bionectriaceae</taxon>
        <taxon>Clonostachys</taxon>
    </lineage>
</organism>
<protein>
    <submittedName>
        <fullName evidence="1">Uncharacterized protein</fullName>
    </submittedName>
</protein>
<accession>A0A9N9U2U4</accession>
<reference evidence="2" key="1">
    <citation type="submission" date="2019-06" db="EMBL/GenBank/DDBJ databases">
        <authorList>
            <person name="Broberg M."/>
        </authorList>
    </citation>
    <scope>NUCLEOTIDE SEQUENCE [LARGE SCALE GENOMIC DNA]</scope>
</reference>
<dbReference type="Proteomes" id="UP000754883">
    <property type="component" value="Unassembled WGS sequence"/>
</dbReference>
<evidence type="ECO:0000313" key="2">
    <source>
        <dbReference type="Proteomes" id="UP000754883"/>
    </source>
</evidence>
<evidence type="ECO:0000313" key="1">
    <source>
        <dbReference type="EMBL" id="CAG9973904.1"/>
    </source>
</evidence>
<sequence length="65" mass="7360">MAPQPNPNLPLQERLLALAKTLQYIRQPQLQPNFPTIPPTSHLARICETPKHSDHENIGKMIPLT</sequence>
<gene>
    <name evidence="1" type="ORF">CBYS24578_00011635</name>
</gene>
<proteinExistence type="predicted"/>
<reference evidence="1 2" key="2">
    <citation type="submission" date="2021-10" db="EMBL/GenBank/DDBJ databases">
        <authorList>
            <person name="Piombo E."/>
        </authorList>
    </citation>
    <scope>NUCLEOTIDE SEQUENCE [LARGE SCALE GENOMIC DNA]</scope>
</reference>
<keyword evidence="2" id="KW-1185">Reference proteome</keyword>